<evidence type="ECO:0000313" key="3">
    <source>
        <dbReference type="Proteomes" id="UP000559027"/>
    </source>
</evidence>
<feature type="transmembrane region" description="Helical" evidence="1">
    <location>
        <begin position="20"/>
        <end position="40"/>
    </location>
</feature>
<proteinExistence type="predicted"/>
<dbReference type="Proteomes" id="UP000559027">
    <property type="component" value="Unassembled WGS sequence"/>
</dbReference>
<organism evidence="2 3">
    <name type="scientific">Leucocoprinus leucothites</name>
    <dbReference type="NCBI Taxonomy" id="201217"/>
    <lineage>
        <taxon>Eukaryota</taxon>
        <taxon>Fungi</taxon>
        <taxon>Dikarya</taxon>
        <taxon>Basidiomycota</taxon>
        <taxon>Agaricomycotina</taxon>
        <taxon>Agaricomycetes</taxon>
        <taxon>Agaricomycetidae</taxon>
        <taxon>Agaricales</taxon>
        <taxon>Agaricineae</taxon>
        <taxon>Agaricaceae</taxon>
        <taxon>Leucocoprinus</taxon>
    </lineage>
</organism>
<protein>
    <submittedName>
        <fullName evidence="2">Uncharacterized protein</fullName>
    </submittedName>
</protein>
<keyword evidence="3" id="KW-1185">Reference proteome</keyword>
<feature type="transmembrane region" description="Helical" evidence="1">
    <location>
        <begin position="78"/>
        <end position="104"/>
    </location>
</feature>
<keyword evidence="1" id="KW-0472">Membrane</keyword>
<dbReference type="EMBL" id="JAACJO010000006">
    <property type="protein sequence ID" value="KAF5356948.1"/>
    <property type="molecule type" value="Genomic_DNA"/>
</dbReference>
<feature type="transmembrane region" description="Helical" evidence="1">
    <location>
        <begin position="640"/>
        <end position="663"/>
    </location>
</feature>
<keyword evidence="1" id="KW-0812">Transmembrane</keyword>
<dbReference type="AlphaFoldDB" id="A0A8H5LH54"/>
<reference evidence="2 3" key="1">
    <citation type="journal article" date="2020" name="ISME J.">
        <title>Uncovering the hidden diversity of litter-decomposition mechanisms in mushroom-forming fungi.</title>
        <authorList>
            <person name="Floudas D."/>
            <person name="Bentzer J."/>
            <person name="Ahren D."/>
            <person name="Johansson T."/>
            <person name="Persson P."/>
            <person name="Tunlid A."/>
        </authorList>
    </citation>
    <scope>NUCLEOTIDE SEQUENCE [LARGE SCALE GENOMIC DNA]</scope>
    <source>
        <strain evidence="2 3">CBS 146.42</strain>
    </source>
</reference>
<keyword evidence="1" id="KW-1133">Transmembrane helix</keyword>
<evidence type="ECO:0000313" key="2">
    <source>
        <dbReference type="EMBL" id="KAF5356948.1"/>
    </source>
</evidence>
<evidence type="ECO:0000256" key="1">
    <source>
        <dbReference type="SAM" id="Phobius"/>
    </source>
</evidence>
<accession>A0A8H5LH54</accession>
<comment type="caution">
    <text evidence="2">The sequence shown here is derived from an EMBL/GenBank/DDBJ whole genome shotgun (WGS) entry which is preliminary data.</text>
</comment>
<sequence length="773" mass="84091">MTLFTSHISVAQAATGINAAVTTVQVTLPASFAVVLFFLLPKSNSALGWSAVTRMLHSSIWPTLLFSDSSQSNHAGTAIATLSYLSTLSTVLVAIVGVTLPLGLAPGPLMPTQPQVQVPANYVTDTSPLSLATTANLESFLYGRVCYNSTRIGLVLCPGKDSDPTMNTTYPPTLIGTFNSSQHSPFTMQYRRTFRSNAQVNISSGILGTPQSLLLRDGVFIVEGLVVDMTPGNYGIGFWNNTLPDTPNGGVWSQDILWLEPVTECVDTNLTVEYTQMGNENPVDNASLSPLNGTSNFNFTDHGGFHSLTRAVPLLMNSSQQVDLASRAFRGAVLSNMYTMEYLNATRESSFEGKSYRLGVGGDMEKNIEIAHILLAIGRYSVVPLRYINSTESVADGAFACSGFDPMLDTASLVTPSVTCAAFLGPPLRSDGGDPRIFDVGLGWSQRIHVCASATRASIHEVTFSVNKSKTVLQDFQVTHRPSQSPALWGVEKANRTISGIDLLWGRVDDRYEGDSDHLWTLRNEYLYLPAGASGTGSTYFALGQPHSASNVIWQAAYDASTRGEMTSHMDSVMDYSGASNYATRMKLQSLVQDDLVLGNAHIRNAIWTDMMANNVVGTASSPTLLISPYQPTLEYDFRFAIPAFFLIFLWTPPFLASLYLLITQTIDFRYMKRVLNHTSVGRVVVGTAKLRVEGREGGTLADILSGKEHDSRLDLNSSDSLVKVTEGIANHQKKDWASRFGAIPVSLDLDRLRPRQKRASASEEQDTFLSGV</sequence>
<dbReference type="OrthoDB" id="2369382at2759"/>
<name>A0A8H5LH54_9AGAR</name>
<gene>
    <name evidence="2" type="ORF">D9756_006370</name>
</gene>